<reference evidence="3" key="1">
    <citation type="submission" date="2019-06" db="EMBL/GenBank/DDBJ databases">
        <authorList>
            <person name="Zheng W."/>
        </authorList>
    </citation>
    <scope>NUCLEOTIDE SEQUENCE</scope>
    <source>
        <strain evidence="3">QDHG01</strain>
    </source>
</reference>
<feature type="chain" id="PRO_5035241621" description="Secreted protein" evidence="2">
    <location>
        <begin position="30"/>
        <end position="89"/>
    </location>
</feature>
<protein>
    <recommendedName>
        <fullName evidence="5">Secreted protein</fullName>
    </recommendedName>
</protein>
<comment type="caution">
    <text evidence="3">The sequence shown here is derived from an EMBL/GenBank/DDBJ whole genome shotgun (WGS) entry which is preliminary data.</text>
</comment>
<evidence type="ECO:0000256" key="1">
    <source>
        <dbReference type="SAM" id="MobiDB-lite"/>
    </source>
</evidence>
<accession>A0A8J8N9L6</accession>
<dbReference type="AlphaFoldDB" id="A0A8J8N9L6"/>
<evidence type="ECO:0000313" key="3">
    <source>
        <dbReference type="EMBL" id="TNV70843.1"/>
    </source>
</evidence>
<name>A0A8J8N9L6_HALGN</name>
<dbReference type="EMBL" id="RRYP01032214">
    <property type="protein sequence ID" value="TNV70843.1"/>
    <property type="molecule type" value="Genomic_DNA"/>
</dbReference>
<feature type="signal peptide" evidence="2">
    <location>
        <begin position="1"/>
        <end position="29"/>
    </location>
</feature>
<proteinExistence type="predicted"/>
<dbReference type="Proteomes" id="UP000785679">
    <property type="component" value="Unassembled WGS sequence"/>
</dbReference>
<evidence type="ECO:0008006" key="5">
    <source>
        <dbReference type="Google" id="ProtNLM"/>
    </source>
</evidence>
<keyword evidence="2" id="KW-0732">Signal</keyword>
<sequence length="89" mass="9354">MSCFTKSASCIRPPTAMIFALLCSRASLAVSMLQTSAARMPFTLFAAICSPLPEPPKTIPRDSGFLATASAQGMQKSGQSSRASYSYGP</sequence>
<gene>
    <name evidence="3" type="ORF">FGO68_gene15535</name>
</gene>
<evidence type="ECO:0000256" key="2">
    <source>
        <dbReference type="SAM" id="SignalP"/>
    </source>
</evidence>
<evidence type="ECO:0000313" key="4">
    <source>
        <dbReference type="Proteomes" id="UP000785679"/>
    </source>
</evidence>
<organism evidence="3 4">
    <name type="scientific">Halteria grandinella</name>
    <dbReference type="NCBI Taxonomy" id="5974"/>
    <lineage>
        <taxon>Eukaryota</taxon>
        <taxon>Sar</taxon>
        <taxon>Alveolata</taxon>
        <taxon>Ciliophora</taxon>
        <taxon>Intramacronucleata</taxon>
        <taxon>Spirotrichea</taxon>
        <taxon>Stichotrichia</taxon>
        <taxon>Sporadotrichida</taxon>
        <taxon>Halteriidae</taxon>
        <taxon>Halteria</taxon>
    </lineage>
</organism>
<keyword evidence="4" id="KW-1185">Reference proteome</keyword>
<feature type="region of interest" description="Disordered" evidence="1">
    <location>
        <begin position="69"/>
        <end position="89"/>
    </location>
</feature>